<gene>
    <name evidence="1" type="ORF">GCM10012284_28000</name>
</gene>
<protein>
    <submittedName>
        <fullName evidence="1">Uncharacterized protein</fullName>
    </submittedName>
</protein>
<dbReference type="Proteomes" id="UP000656042">
    <property type="component" value="Unassembled WGS sequence"/>
</dbReference>
<dbReference type="RefSeq" id="WP_189079624.1">
    <property type="nucleotide sequence ID" value="NZ_BMMX01000010.1"/>
</dbReference>
<evidence type="ECO:0000313" key="1">
    <source>
        <dbReference type="EMBL" id="GGK92559.1"/>
    </source>
</evidence>
<dbReference type="EMBL" id="BMMX01000010">
    <property type="protein sequence ID" value="GGK92559.1"/>
    <property type="molecule type" value="Genomic_DNA"/>
</dbReference>
<comment type="caution">
    <text evidence="1">The sequence shown here is derived from an EMBL/GenBank/DDBJ whole genome shotgun (WGS) entry which is preliminary data.</text>
</comment>
<organism evidence="1 2">
    <name type="scientific">Mangrovihabitans endophyticus</name>
    <dbReference type="NCBI Taxonomy" id="1751298"/>
    <lineage>
        <taxon>Bacteria</taxon>
        <taxon>Bacillati</taxon>
        <taxon>Actinomycetota</taxon>
        <taxon>Actinomycetes</taxon>
        <taxon>Micromonosporales</taxon>
        <taxon>Micromonosporaceae</taxon>
        <taxon>Mangrovihabitans</taxon>
    </lineage>
</organism>
<proteinExistence type="predicted"/>
<dbReference type="AlphaFoldDB" id="A0A8J3FPT1"/>
<name>A0A8J3FPT1_9ACTN</name>
<keyword evidence="2" id="KW-1185">Reference proteome</keyword>
<reference evidence="1" key="2">
    <citation type="submission" date="2020-09" db="EMBL/GenBank/DDBJ databases">
        <authorList>
            <person name="Sun Q."/>
            <person name="Zhou Y."/>
        </authorList>
    </citation>
    <scope>NUCLEOTIDE SEQUENCE</scope>
    <source>
        <strain evidence="1">CGMCC 4.7299</strain>
    </source>
</reference>
<sequence>MHPPIEIDATALLSSASRVMACGGLIAGDARAAPATVLVPRWAAGDAARRAAGALGARAIALGTDVTAVAHHLRTAALSYTAADERAAGRFRAMPRTDAW</sequence>
<accession>A0A8J3FPT1</accession>
<evidence type="ECO:0000313" key="2">
    <source>
        <dbReference type="Proteomes" id="UP000656042"/>
    </source>
</evidence>
<reference evidence="1" key="1">
    <citation type="journal article" date="2014" name="Int. J. Syst. Evol. Microbiol.">
        <title>Complete genome sequence of Corynebacterium casei LMG S-19264T (=DSM 44701T), isolated from a smear-ripened cheese.</title>
        <authorList>
            <consortium name="US DOE Joint Genome Institute (JGI-PGF)"/>
            <person name="Walter F."/>
            <person name="Albersmeier A."/>
            <person name="Kalinowski J."/>
            <person name="Ruckert C."/>
        </authorList>
    </citation>
    <scope>NUCLEOTIDE SEQUENCE</scope>
    <source>
        <strain evidence="1">CGMCC 4.7299</strain>
    </source>
</reference>